<dbReference type="PROSITE" id="PS50045">
    <property type="entry name" value="SIGMA54_INTERACT_4"/>
    <property type="match status" value="1"/>
</dbReference>
<dbReference type="SMART" id="SM00382">
    <property type="entry name" value="AAA"/>
    <property type="match status" value="1"/>
</dbReference>
<feature type="domain" description="Response regulatory" evidence="8">
    <location>
        <begin position="7"/>
        <end position="121"/>
    </location>
</feature>
<evidence type="ECO:0000313" key="9">
    <source>
        <dbReference type="EMBL" id="CBX29072.1"/>
    </source>
</evidence>
<dbReference type="PANTHER" id="PTHR32071">
    <property type="entry name" value="TRANSCRIPTIONAL REGULATORY PROTEIN"/>
    <property type="match status" value="1"/>
</dbReference>
<dbReference type="InterPro" id="IPR027417">
    <property type="entry name" value="P-loop_NTPase"/>
</dbReference>
<dbReference type="Pfam" id="PF02954">
    <property type="entry name" value="HTH_8"/>
    <property type="match status" value="1"/>
</dbReference>
<dbReference type="InterPro" id="IPR002197">
    <property type="entry name" value="HTH_Fis"/>
</dbReference>
<dbReference type="AlphaFoldDB" id="E1YES8"/>
<dbReference type="SUPFAM" id="SSF52540">
    <property type="entry name" value="P-loop containing nucleoside triphosphate hydrolases"/>
    <property type="match status" value="1"/>
</dbReference>
<evidence type="ECO:0000256" key="5">
    <source>
        <dbReference type="ARBA" id="ARBA00023163"/>
    </source>
</evidence>
<keyword evidence="4" id="KW-0238">DNA-binding</keyword>
<feature type="domain" description="Sigma-54 factor interaction" evidence="7">
    <location>
        <begin position="146"/>
        <end position="375"/>
    </location>
</feature>
<dbReference type="SUPFAM" id="SSF52172">
    <property type="entry name" value="CheY-like"/>
    <property type="match status" value="1"/>
</dbReference>
<dbReference type="InterPro" id="IPR025943">
    <property type="entry name" value="Sigma_54_int_dom_ATP-bd_2"/>
</dbReference>
<dbReference type="PROSITE" id="PS50110">
    <property type="entry name" value="RESPONSE_REGULATORY"/>
    <property type="match status" value="1"/>
</dbReference>
<dbReference type="Gene3D" id="3.40.50.2300">
    <property type="match status" value="1"/>
</dbReference>
<dbReference type="InterPro" id="IPR002078">
    <property type="entry name" value="Sigma_54_int"/>
</dbReference>
<protein>
    <submittedName>
        <fullName evidence="9">Transcriptional regulatory protein zraR</fullName>
    </submittedName>
</protein>
<gene>
    <name evidence="9" type="ORF">N47_J00530</name>
</gene>
<keyword evidence="5" id="KW-0804">Transcription</keyword>
<dbReference type="Pfam" id="PF00158">
    <property type="entry name" value="Sigma54_activat"/>
    <property type="match status" value="1"/>
</dbReference>
<dbReference type="SMART" id="SM00448">
    <property type="entry name" value="REC"/>
    <property type="match status" value="1"/>
</dbReference>
<accession>E1YES8</accession>
<sequence length="450" mass="50657">MDNMERRIAIVDDEITVCRILSKALTKDGFKVETYTSGSPFLERMKASPFGIVFVDLMLPDINGMELLAEIKKINENSEVIIITGYSSIDKAIEAIKQGAYHYAPKPLKLSEIRLLAKSAFEKLSICLENKKLRQALHGKDKFKSIIGSSTAIQKVFSMIRKVSPLDCNVLLQGASGTGKELVAREIHQTSLRKERPFVSFNCGGFTDELINSELFGYEKGAFTGATATRIGLLESADGGTVFLDEIGEMPLSMQVKMLHVIQEKRIMRVGGVRPIDLDIRIIAASNKDLKREVSSGNFREDLFFRLNVVTIHLPQLVERQDDIPLLIKHFINKYSLAFHKPVAGINQQTLEILLNYTFPGNVRELENIIERAVALTDYDQIRPSDLPSDLQQLEFDSIESGKLMSLDELEKKFIGKVLERSDYNKGITAKILNIPRTTLWRKMKKYGLG</sequence>
<dbReference type="Pfam" id="PF25601">
    <property type="entry name" value="AAA_lid_14"/>
    <property type="match status" value="1"/>
</dbReference>
<name>E1YES8_9BACT</name>
<dbReference type="Gene3D" id="1.10.10.60">
    <property type="entry name" value="Homeodomain-like"/>
    <property type="match status" value="1"/>
</dbReference>
<dbReference type="GO" id="GO:0005524">
    <property type="term" value="F:ATP binding"/>
    <property type="evidence" value="ECO:0007669"/>
    <property type="project" value="UniProtKB-KW"/>
</dbReference>
<dbReference type="Gene3D" id="1.10.8.60">
    <property type="match status" value="1"/>
</dbReference>
<dbReference type="EMBL" id="FR695872">
    <property type="protein sequence ID" value="CBX29072.1"/>
    <property type="molecule type" value="Genomic_DNA"/>
</dbReference>
<keyword evidence="2" id="KW-0067">ATP-binding</keyword>
<proteinExistence type="predicted"/>
<organism evidence="9">
    <name type="scientific">uncultured Desulfobacterium sp</name>
    <dbReference type="NCBI Taxonomy" id="201089"/>
    <lineage>
        <taxon>Bacteria</taxon>
        <taxon>Pseudomonadati</taxon>
        <taxon>Thermodesulfobacteriota</taxon>
        <taxon>Desulfobacteria</taxon>
        <taxon>Desulfobacterales</taxon>
        <taxon>Desulfobacteriaceae</taxon>
        <taxon>Desulfobacterium</taxon>
        <taxon>environmental samples</taxon>
    </lineage>
</organism>
<dbReference type="PROSITE" id="PS00676">
    <property type="entry name" value="SIGMA54_INTERACT_2"/>
    <property type="match status" value="1"/>
</dbReference>
<dbReference type="Gene3D" id="3.40.50.300">
    <property type="entry name" value="P-loop containing nucleotide triphosphate hydrolases"/>
    <property type="match status" value="1"/>
</dbReference>
<dbReference type="InterPro" id="IPR025944">
    <property type="entry name" value="Sigma_54_int_dom_CS"/>
</dbReference>
<evidence type="ECO:0000259" key="8">
    <source>
        <dbReference type="PROSITE" id="PS50110"/>
    </source>
</evidence>
<evidence type="ECO:0000256" key="3">
    <source>
        <dbReference type="ARBA" id="ARBA00023015"/>
    </source>
</evidence>
<dbReference type="SUPFAM" id="SSF46689">
    <property type="entry name" value="Homeodomain-like"/>
    <property type="match status" value="1"/>
</dbReference>
<evidence type="ECO:0000256" key="6">
    <source>
        <dbReference type="PROSITE-ProRule" id="PRU00169"/>
    </source>
</evidence>
<evidence type="ECO:0000259" key="7">
    <source>
        <dbReference type="PROSITE" id="PS50045"/>
    </source>
</evidence>
<dbReference type="GO" id="GO:0043565">
    <property type="term" value="F:sequence-specific DNA binding"/>
    <property type="evidence" value="ECO:0007669"/>
    <property type="project" value="InterPro"/>
</dbReference>
<dbReference type="PRINTS" id="PR01590">
    <property type="entry name" value="HTHFIS"/>
</dbReference>
<evidence type="ECO:0000256" key="1">
    <source>
        <dbReference type="ARBA" id="ARBA00022741"/>
    </source>
</evidence>
<dbReference type="InterPro" id="IPR001789">
    <property type="entry name" value="Sig_transdc_resp-reg_receiver"/>
</dbReference>
<dbReference type="GO" id="GO:0006355">
    <property type="term" value="P:regulation of DNA-templated transcription"/>
    <property type="evidence" value="ECO:0007669"/>
    <property type="project" value="InterPro"/>
</dbReference>
<dbReference type="PROSITE" id="PS00688">
    <property type="entry name" value="SIGMA54_INTERACT_3"/>
    <property type="match status" value="1"/>
</dbReference>
<dbReference type="CDD" id="cd00009">
    <property type="entry name" value="AAA"/>
    <property type="match status" value="1"/>
</dbReference>
<dbReference type="InterPro" id="IPR058031">
    <property type="entry name" value="AAA_lid_NorR"/>
</dbReference>
<reference evidence="9" key="1">
    <citation type="journal article" date="2011" name="Environ. Microbiol.">
        <title>Genomic insights into the metabolic potential of the polycyclic aromatic hydrocarbon degrading sulfate-reducing Deltaproteobacterium N47.</title>
        <authorList>
            <person name="Bergmann F."/>
            <person name="Selesi D."/>
            <person name="Weinmaier T."/>
            <person name="Tischler P."/>
            <person name="Rattei T."/>
            <person name="Meckenstock R.U."/>
        </authorList>
    </citation>
    <scope>NUCLEOTIDE SEQUENCE</scope>
</reference>
<dbReference type="InterPro" id="IPR003593">
    <property type="entry name" value="AAA+_ATPase"/>
</dbReference>
<dbReference type="FunFam" id="3.40.50.300:FF:000006">
    <property type="entry name" value="DNA-binding transcriptional regulator NtrC"/>
    <property type="match status" value="1"/>
</dbReference>
<keyword evidence="3" id="KW-0805">Transcription regulation</keyword>
<evidence type="ECO:0000256" key="4">
    <source>
        <dbReference type="ARBA" id="ARBA00023125"/>
    </source>
</evidence>
<dbReference type="PANTHER" id="PTHR32071:SF119">
    <property type="entry name" value="SIGMA L-DEPENDENT TRANSCRIPTIONAL REGULATOR YPLP-RELATED"/>
    <property type="match status" value="1"/>
</dbReference>
<dbReference type="InterPro" id="IPR011006">
    <property type="entry name" value="CheY-like_superfamily"/>
</dbReference>
<feature type="modified residue" description="4-aspartylphosphate" evidence="6">
    <location>
        <position position="56"/>
    </location>
</feature>
<evidence type="ECO:0000256" key="2">
    <source>
        <dbReference type="ARBA" id="ARBA00022840"/>
    </source>
</evidence>
<keyword evidence="1" id="KW-0547">Nucleotide-binding</keyword>
<dbReference type="GO" id="GO:0000160">
    <property type="term" value="P:phosphorelay signal transduction system"/>
    <property type="evidence" value="ECO:0007669"/>
    <property type="project" value="InterPro"/>
</dbReference>
<dbReference type="InterPro" id="IPR009057">
    <property type="entry name" value="Homeodomain-like_sf"/>
</dbReference>
<keyword evidence="6" id="KW-0597">Phosphoprotein</keyword>
<dbReference type="Pfam" id="PF00072">
    <property type="entry name" value="Response_reg"/>
    <property type="match status" value="1"/>
</dbReference>